<feature type="compositionally biased region" description="Basic residues" evidence="1">
    <location>
        <begin position="128"/>
        <end position="140"/>
    </location>
</feature>
<dbReference type="HOGENOM" id="CLU_1353680_0_0_6"/>
<dbReference type="Proteomes" id="UP000010820">
    <property type="component" value="Chromosome"/>
</dbReference>
<sequence>MLTLLVSAPRPSHFLFARAKEKVTKEKARPTSGPGCAGVPSFRRCSAGRHEGASLPLRSSLGVLPRVSLRNASTRPPDGNVDRVAWKISRFVLVLFFCTNHQAIPNAPFRRPNGIAAQRGERHGCRERTRRPPVKGHRWPLRGDPRSGDGMREVSRSETRMAGARLFGSFWRGRPSGRLPKGTLPAGRNHALKQLANWPGSA</sequence>
<reference evidence="2 3" key="1">
    <citation type="submission" date="2011-10" db="EMBL/GenBank/DDBJ databases">
        <title>Complete sequence of chromosome of Pseudomonas stutzeri RCH2.</title>
        <authorList>
            <consortium name="US DOE Joint Genome Institute"/>
            <person name="Lucas S."/>
            <person name="Han J."/>
            <person name="Lapidus A."/>
            <person name="Cheng J.-F."/>
            <person name="Goodwin L."/>
            <person name="Pitluck S."/>
            <person name="Peters L."/>
            <person name="Ovchinnikova G."/>
            <person name="Zeytun A."/>
            <person name="Lu M."/>
            <person name="Detter J.C."/>
            <person name="Han C."/>
            <person name="Tapia R."/>
            <person name="Land M."/>
            <person name="Hauser L."/>
            <person name="Kyrpides N."/>
            <person name="Ivanova N."/>
            <person name="Pagani I."/>
            <person name="Chakraborty R."/>
            <person name="Arkin A."/>
            <person name="Dehal P."/>
            <person name="Wall J."/>
            <person name="Hazen T."/>
            <person name="Woyke T."/>
        </authorList>
    </citation>
    <scope>NUCLEOTIDE SEQUENCE [LARGE SCALE GENOMIC DNA]</scope>
    <source>
        <strain evidence="2 3">RCH2</strain>
    </source>
</reference>
<proteinExistence type="predicted"/>
<protein>
    <submittedName>
        <fullName evidence="2">Uncharacterized protein</fullName>
    </submittedName>
</protein>
<evidence type="ECO:0000313" key="2">
    <source>
        <dbReference type="EMBL" id="AGA85945.1"/>
    </source>
</evidence>
<evidence type="ECO:0000313" key="3">
    <source>
        <dbReference type="Proteomes" id="UP000010820"/>
    </source>
</evidence>
<feature type="region of interest" description="Disordered" evidence="1">
    <location>
        <begin position="118"/>
        <end position="158"/>
    </location>
</feature>
<evidence type="ECO:0000256" key="1">
    <source>
        <dbReference type="SAM" id="MobiDB-lite"/>
    </source>
</evidence>
<accession>L0GKM3</accession>
<name>L0GKM3_STUST</name>
<feature type="compositionally biased region" description="Basic and acidic residues" evidence="1">
    <location>
        <begin position="141"/>
        <end position="158"/>
    </location>
</feature>
<dbReference type="AlphaFoldDB" id="L0GKM3"/>
<organism evidence="2 3">
    <name type="scientific">Stutzerimonas stutzeri RCH2</name>
    <dbReference type="NCBI Taxonomy" id="644801"/>
    <lineage>
        <taxon>Bacteria</taxon>
        <taxon>Pseudomonadati</taxon>
        <taxon>Pseudomonadota</taxon>
        <taxon>Gammaproteobacteria</taxon>
        <taxon>Pseudomonadales</taxon>
        <taxon>Pseudomonadaceae</taxon>
        <taxon>Stutzerimonas</taxon>
    </lineage>
</organism>
<dbReference type="EMBL" id="CP003071">
    <property type="protein sequence ID" value="AGA85945.1"/>
    <property type="molecule type" value="Genomic_DNA"/>
</dbReference>
<dbReference type="KEGG" id="psh:Psest_1389"/>
<gene>
    <name evidence="2" type="ORF">Psest_1389</name>
</gene>